<evidence type="ECO:0000256" key="2">
    <source>
        <dbReference type="RuleBase" id="RU366041"/>
    </source>
</evidence>
<name>A0ABC8TJL6_9AQUA</name>
<evidence type="ECO:0000256" key="4">
    <source>
        <dbReference type="SAM" id="MobiDB-lite"/>
    </source>
</evidence>
<dbReference type="Pfam" id="PF22099">
    <property type="entry name" value="MRS2-like"/>
    <property type="match status" value="1"/>
</dbReference>
<feature type="coiled-coil region" evidence="3">
    <location>
        <begin position="250"/>
        <end position="284"/>
    </location>
</feature>
<dbReference type="Proteomes" id="UP001642360">
    <property type="component" value="Unassembled WGS sequence"/>
</dbReference>
<proteinExistence type="inferred from homology"/>
<dbReference type="AlphaFoldDB" id="A0ABC8TJL6"/>
<sequence length="447" mass="50217">MGKGRFSSRRTGSRRRTKKRVETPLQPVVTMIEGSTSNGVGVANMGSISEMVAAESSSKPGKKKAGVSRLWMWFDKSGQSELIECEKSTIIKRTSIPARDLGILGPLFSHSFNILAREKAMVVNLEFIKAIITAEEVLLLDPLCQEVLPFVDQLRQQLPHKSPLKIRGAGQMVSLENETRIPTSGRWLTVPQAVEGGLQAELPFEFQVLEIALEIFCTYLDSSVSELERDAYPVLDELARNVSIQNLELVRSLKSNLTHLLARVQKARNEIEHLLNDNEDLARLHLTRRWIHNQQSEALFGATSTHHLRRLGSSGSGSGSLGMSKHFNGHDVGDLEMLLEFYFRQLDRTRNKILSVREYIDDTEDYVNIQLDAKRNELIQLQLSITILAFSVAFETVIVMMFNMNIQCPLYHIYGIFGLVTGVVTAACVLVLLLVVVYARWKRLLGS</sequence>
<gene>
    <name evidence="5" type="ORF">ILEXP_LOCUS37607</name>
</gene>
<keyword evidence="2" id="KW-0406">Ion transport</keyword>
<evidence type="ECO:0000256" key="1">
    <source>
        <dbReference type="ARBA" id="ARBA00007535"/>
    </source>
</evidence>
<reference evidence="5 6" key="1">
    <citation type="submission" date="2024-02" db="EMBL/GenBank/DDBJ databases">
        <authorList>
            <person name="Vignale AGUSTIN F."/>
            <person name="Sosa J E."/>
            <person name="Modenutti C."/>
        </authorList>
    </citation>
    <scope>NUCLEOTIDE SEQUENCE [LARGE SCALE GENOMIC DNA]</scope>
</reference>
<dbReference type="PANTHER" id="PTHR13890:SF2">
    <property type="entry name" value="MAGNESIUM TRANSPORTER MRS2-4-RELATED"/>
    <property type="match status" value="1"/>
</dbReference>
<feature type="region of interest" description="Disordered" evidence="4">
    <location>
        <begin position="1"/>
        <end position="26"/>
    </location>
</feature>
<feature type="compositionally biased region" description="Basic residues" evidence="4">
    <location>
        <begin position="1"/>
        <end position="19"/>
    </location>
</feature>
<keyword evidence="6" id="KW-1185">Reference proteome</keyword>
<comment type="caution">
    <text evidence="5">The sequence shown here is derived from an EMBL/GenBank/DDBJ whole genome shotgun (WGS) entry which is preliminary data.</text>
</comment>
<dbReference type="InterPro" id="IPR039204">
    <property type="entry name" value="MRS2-like"/>
</dbReference>
<feature type="transmembrane region" description="Helical" evidence="2">
    <location>
        <begin position="414"/>
        <end position="439"/>
    </location>
</feature>
<dbReference type="FunFam" id="2.40.128.330:FF:000001">
    <property type="entry name" value="Magnesium transporter MRS2-1"/>
    <property type="match status" value="1"/>
</dbReference>
<accession>A0ABC8TJL6</accession>
<dbReference type="Gene3D" id="2.40.128.330">
    <property type="match status" value="1"/>
</dbReference>
<organism evidence="5 6">
    <name type="scientific">Ilex paraguariensis</name>
    <name type="common">yerba mate</name>
    <dbReference type="NCBI Taxonomy" id="185542"/>
    <lineage>
        <taxon>Eukaryota</taxon>
        <taxon>Viridiplantae</taxon>
        <taxon>Streptophyta</taxon>
        <taxon>Embryophyta</taxon>
        <taxon>Tracheophyta</taxon>
        <taxon>Spermatophyta</taxon>
        <taxon>Magnoliopsida</taxon>
        <taxon>eudicotyledons</taxon>
        <taxon>Gunneridae</taxon>
        <taxon>Pentapetalae</taxon>
        <taxon>asterids</taxon>
        <taxon>campanulids</taxon>
        <taxon>Aquifoliales</taxon>
        <taxon>Aquifoliaceae</taxon>
        <taxon>Ilex</taxon>
    </lineage>
</organism>
<keyword evidence="2" id="KW-0472">Membrane</keyword>
<feature type="transmembrane region" description="Helical" evidence="2">
    <location>
        <begin position="383"/>
        <end position="402"/>
    </location>
</feature>
<comment type="function">
    <text evidence="2">Magnesium transporter that may mediate the influx of magnesium.</text>
</comment>
<keyword evidence="2" id="KW-0812">Transmembrane</keyword>
<evidence type="ECO:0000313" key="5">
    <source>
        <dbReference type="EMBL" id="CAK9168267.1"/>
    </source>
</evidence>
<comment type="similarity">
    <text evidence="1 2">Belongs to the CorA metal ion transporter (MIT) (TC 1.A.35.5) family.</text>
</comment>
<evidence type="ECO:0000256" key="3">
    <source>
        <dbReference type="SAM" id="Coils"/>
    </source>
</evidence>
<keyword evidence="2" id="KW-0460">Magnesium</keyword>
<comment type="subcellular location">
    <subcellularLocation>
        <location evidence="2">Membrane</location>
        <topology evidence="2">Multi-pass membrane protein</topology>
    </subcellularLocation>
</comment>
<protein>
    <recommendedName>
        <fullName evidence="2">Magnesium transporter</fullName>
    </recommendedName>
</protein>
<evidence type="ECO:0000313" key="6">
    <source>
        <dbReference type="Proteomes" id="UP001642360"/>
    </source>
</evidence>
<dbReference type="EMBL" id="CAUOFW020005046">
    <property type="protein sequence ID" value="CAK9168267.1"/>
    <property type="molecule type" value="Genomic_DNA"/>
</dbReference>
<keyword evidence="2" id="KW-1133">Transmembrane helix</keyword>
<keyword evidence="3" id="KW-0175">Coiled coil</keyword>
<dbReference type="Gene3D" id="1.20.58.340">
    <property type="entry name" value="Magnesium transport protein CorA, transmembrane region"/>
    <property type="match status" value="1"/>
</dbReference>
<dbReference type="GO" id="GO:0015095">
    <property type="term" value="F:magnesium ion transmembrane transporter activity"/>
    <property type="evidence" value="ECO:0007669"/>
    <property type="project" value="UniProtKB-ARBA"/>
</dbReference>
<dbReference type="PANTHER" id="PTHR13890">
    <property type="entry name" value="RNA SPLICING PROTEIN MRS2, MITOCHONDRIAL"/>
    <property type="match status" value="1"/>
</dbReference>
<dbReference type="GO" id="GO:0016020">
    <property type="term" value="C:membrane"/>
    <property type="evidence" value="ECO:0007669"/>
    <property type="project" value="UniProtKB-SubCell"/>
</dbReference>
<dbReference type="CDD" id="cd12823">
    <property type="entry name" value="Mrs2_Mfm1p-like"/>
    <property type="match status" value="1"/>
</dbReference>
<keyword evidence="2" id="KW-0813">Transport</keyword>